<comment type="caution">
    <text evidence="9">The sequence shown here is derived from an EMBL/GenBank/DDBJ whole genome shotgun (WGS) entry which is preliminary data.</text>
</comment>
<keyword evidence="10" id="KW-1185">Reference proteome</keyword>
<evidence type="ECO:0000313" key="9">
    <source>
        <dbReference type="EMBL" id="GER56763.1"/>
    </source>
</evidence>
<dbReference type="GO" id="GO:0020037">
    <property type="term" value="F:heme binding"/>
    <property type="evidence" value="ECO:0007669"/>
    <property type="project" value="InterPro"/>
</dbReference>
<feature type="transmembrane region" description="Helical" evidence="8">
    <location>
        <begin position="32"/>
        <end position="50"/>
    </location>
</feature>
<sequence length="490" mass="56264">MNMVQFNIDLCQKYCSIQFIPYTCKEKKNMNIFEQLILPLFSFIFFITLLQKWRSIAFRQAENLPPSPKGLPVIGNLHQLGNSPHRSLHSLSRRYNSHDLLLLRFGRARVLLVSSAITAREVMKNQDEIFSNRPKLSMPDRLMYGSRSVAFTAYGEYWRQVRSICVIHLLSNKRVQSFRAIREQETSIMVDKIRRESRSSSPVINLSNLLASVTNDVICRVALASYSVPRAGGEYIPWFGWITRVNGLDSKVERVAKQFDEFLENVVREHKDRGRKHEDLDLVDILLELRMQSFKSGSLPIEDDTIKALILNVFAAGSETTSIAIEWAMAELIKNPRTMKTVQNEVRRVARSKKEIVEDDLEKMPYLKAVLKEALRLHPPGPLLVPRECTHDTKVMGYDVLAGTRVLINAWAIARDRIHGKIPKNFDLRGSLTQELTLSDGILRLAKLVYHFNFALPNGEKEEDLDMSEDEGFTVHKRLPLLVVPTLYEM</sequence>
<dbReference type="PRINTS" id="PR00385">
    <property type="entry name" value="P450"/>
</dbReference>
<dbReference type="EMBL" id="BKCP01012737">
    <property type="protein sequence ID" value="GER56763.1"/>
    <property type="molecule type" value="Genomic_DNA"/>
</dbReference>
<comment type="subcellular location">
    <subcellularLocation>
        <location evidence="2">Membrane</location>
        <topology evidence="2">Single-pass membrane protein</topology>
    </subcellularLocation>
</comment>
<dbReference type="InterPro" id="IPR002401">
    <property type="entry name" value="Cyt_P450_E_grp-I"/>
</dbReference>
<dbReference type="PANTHER" id="PTHR47955:SF15">
    <property type="entry name" value="CYTOCHROME P450 71A2-LIKE"/>
    <property type="match status" value="1"/>
</dbReference>
<evidence type="ECO:0000256" key="5">
    <source>
        <dbReference type="ARBA" id="ARBA00022723"/>
    </source>
</evidence>
<dbReference type="Gene3D" id="1.10.630.10">
    <property type="entry name" value="Cytochrome P450"/>
    <property type="match status" value="1"/>
</dbReference>
<evidence type="ECO:0000313" key="10">
    <source>
        <dbReference type="Proteomes" id="UP000325081"/>
    </source>
</evidence>
<dbReference type="GO" id="GO:0005506">
    <property type="term" value="F:iron ion binding"/>
    <property type="evidence" value="ECO:0007669"/>
    <property type="project" value="InterPro"/>
</dbReference>
<dbReference type="OrthoDB" id="507451at2759"/>
<comment type="cofactor">
    <cofactor evidence="1">
        <name>heme</name>
        <dbReference type="ChEBI" id="CHEBI:30413"/>
    </cofactor>
</comment>
<keyword evidence="4" id="KW-0349">Heme</keyword>
<protein>
    <submittedName>
        <fullName evidence="9">Cytochrome P450</fullName>
    </submittedName>
</protein>
<comment type="similarity">
    <text evidence="3">Belongs to the cytochrome P450 family.</text>
</comment>
<dbReference type="InterPro" id="IPR001128">
    <property type="entry name" value="Cyt_P450"/>
</dbReference>
<dbReference type="InterPro" id="IPR036396">
    <property type="entry name" value="Cyt_P450_sf"/>
</dbReference>
<name>A0A5A7RHP7_STRAF</name>
<keyword evidence="5" id="KW-0479">Metal-binding</keyword>
<dbReference type="Pfam" id="PF00067">
    <property type="entry name" value="p450"/>
    <property type="match status" value="2"/>
</dbReference>
<accession>A0A5A7RHP7</accession>
<gene>
    <name evidence="9" type="ORF">STAS_34510</name>
</gene>
<proteinExistence type="inferred from homology"/>
<evidence type="ECO:0000256" key="7">
    <source>
        <dbReference type="ARBA" id="ARBA00023004"/>
    </source>
</evidence>
<evidence type="ECO:0000256" key="3">
    <source>
        <dbReference type="ARBA" id="ARBA00010617"/>
    </source>
</evidence>
<dbReference type="PRINTS" id="PR00463">
    <property type="entry name" value="EP450I"/>
</dbReference>
<dbReference type="Proteomes" id="UP000325081">
    <property type="component" value="Unassembled WGS sequence"/>
</dbReference>
<keyword evidence="7" id="KW-0408">Iron</keyword>
<keyword evidence="8" id="KW-0472">Membrane</keyword>
<keyword evidence="6" id="KW-0560">Oxidoreductase</keyword>
<evidence type="ECO:0000256" key="8">
    <source>
        <dbReference type="SAM" id="Phobius"/>
    </source>
</evidence>
<keyword evidence="8" id="KW-0812">Transmembrane</keyword>
<dbReference type="GO" id="GO:0016705">
    <property type="term" value="F:oxidoreductase activity, acting on paired donors, with incorporation or reduction of molecular oxygen"/>
    <property type="evidence" value="ECO:0007669"/>
    <property type="project" value="InterPro"/>
</dbReference>
<evidence type="ECO:0000256" key="1">
    <source>
        <dbReference type="ARBA" id="ARBA00001971"/>
    </source>
</evidence>
<organism evidence="9 10">
    <name type="scientific">Striga asiatica</name>
    <name type="common">Asiatic witchweed</name>
    <name type="synonym">Buchnera asiatica</name>
    <dbReference type="NCBI Taxonomy" id="4170"/>
    <lineage>
        <taxon>Eukaryota</taxon>
        <taxon>Viridiplantae</taxon>
        <taxon>Streptophyta</taxon>
        <taxon>Embryophyta</taxon>
        <taxon>Tracheophyta</taxon>
        <taxon>Spermatophyta</taxon>
        <taxon>Magnoliopsida</taxon>
        <taxon>eudicotyledons</taxon>
        <taxon>Gunneridae</taxon>
        <taxon>Pentapetalae</taxon>
        <taxon>asterids</taxon>
        <taxon>lamiids</taxon>
        <taxon>Lamiales</taxon>
        <taxon>Orobanchaceae</taxon>
        <taxon>Buchnereae</taxon>
        <taxon>Striga</taxon>
    </lineage>
</organism>
<dbReference type="SUPFAM" id="SSF48264">
    <property type="entry name" value="Cytochrome P450"/>
    <property type="match status" value="1"/>
</dbReference>
<evidence type="ECO:0000256" key="6">
    <source>
        <dbReference type="ARBA" id="ARBA00023002"/>
    </source>
</evidence>
<dbReference type="CDD" id="cd11072">
    <property type="entry name" value="CYP71-like"/>
    <property type="match status" value="1"/>
</dbReference>
<dbReference type="AlphaFoldDB" id="A0A5A7RHP7"/>
<dbReference type="GO" id="GO:0004497">
    <property type="term" value="F:monooxygenase activity"/>
    <property type="evidence" value="ECO:0007669"/>
    <property type="project" value="InterPro"/>
</dbReference>
<dbReference type="PANTHER" id="PTHR47955">
    <property type="entry name" value="CYTOCHROME P450 FAMILY 71 PROTEIN"/>
    <property type="match status" value="1"/>
</dbReference>
<reference evidence="10" key="1">
    <citation type="journal article" date="2019" name="Curr. Biol.">
        <title>Genome Sequence of Striga asiatica Provides Insight into the Evolution of Plant Parasitism.</title>
        <authorList>
            <person name="Yoshida S."/>
            <person name="Kim S."/>
            <person name="Wafula E.K."/>
            <person name="Tanskanen J."/>
            <person name="Kim Y.M."/>
            <person name="Honaas L."/>
            <person name="Yang Z."/>
            <person name="Spallek T."/>
            <person name="Conn C.E."/>
            <person name="Ichihashi Y."/>
            <person name="Cheong K."/>
            <person name="Cui S."/>
            <person name="Der J.P."/>
            <person name="Gundlach H."/>
            <person name="Jiao Y."/>
            <person name="Hori C."/>
            <person name="Ishida J.K."/>
            <person name="Kasahara H."/>
            <person name="Kiba T."/>
            <person name="Kim M.S."/>
            <person name="Koo N."/>
            <person name="Laohavisit A."/>
            <person name="Lee Y.H."/>
            <person name="Lumba S."/>
            <person name="McCourt P."/>
            <person name="Mortimer J.C."/>
            <person name="Mutuku J.M."/>
            <person name="Nomura T."/>
            <person name="Sasaki-Sekimoto Y."/>
            <person name="Seto Y."/>
            <person name="Wang Y."/>
            <person name="Wakatake T."/>
            <person name="Sakakibara H."/>
            <person name="Demura T."/>
            <person name="Yamaguchi S."/>
            <person name="Yoneyama K."/>
            <person name="Manabe R.I."/>
            <person name="Nelson D.C."/>
            <person name="Schulman A.H."/>
            <person name="Timko M.P."/>
            <person name="dePamphilis C.W."/>
            <person name="Choi D."/>
            <person name="Shirasu K."/>
        </authorList>
    </citation>
    <scope>NUCLEOTIDE SEQUENCE [LARGE SCALE GENOMIC DNA]</scope>
    <source>
        <strain evidence="10">cv. UVA1</strain>
    </source>
</reference>
<keyword evidence="8" id="KW-1133">Transmembrane helix</keyword>
<dbReference type="GO" id="GO:0016020">
    <property type="term" value="C:membrane"/>
    <property type="evidence" value="ECO:0007669"/>
    <property type="project" value="UniProtKB-SubCell"/>
</dbReference>
<evidence type="ECO:0000256" key="4">
    <source>
        <dbReference type="ARBA" id="ARBA00022617"/>
    </source>
</evidence>
<evidence type="ECO:0000256" key="2">
    <source>
        <dbReference type="ARBA" id="ARBA00004167"/>
    </source>
</evidence>